<protein>
    <submittedName>
        <fullName evidence="2">Uncharacterized protein</fullName>
    </submittedName>
</protein>
<organism evidence="1 2">
    <name type="scientific">Romanomermis culicivorax</name>
    <name type="common">Nematode worm</name>
    <dbReference type="NCBI Taxonomy" id="13658"/>
    <lineage>
        <taxon>Eukaryota</taxon>
        <taxon>Metazoa</taxon>
        <taxon>Ecdysozoa</taxon>
        <taxon>Nematoda</taxon>
        <taxon>Enoplea</taxon>
        <taxon>Dorylaimia</taxon>
        <taxon>Mermithida</taxon>
        <taxon>Mermithoidea</taxon>
        <taxon>Mermithidae</taxon>
        <taxon>Romanomermis</taxon>
    </lineage>
</organism>
<dbReference type="AlphaFoldDB" id="A0A915JXW8"/>
<keyword evidence="1" id="KW-1185">Reference proteome</keyword>
<reference evidence="2" key="1">
    <citation type="submission" date="2022-11" db="UniProtKB">
        <authorList>
            <consortium name="WormBaseParasite"/>
        </authorList>
    </citation>
    <scope>IDENTIFICATION</scope>
</reference>
<accession>A0A915JXW8</accession>
<evidence type="ECO:0000313" key="1">
    <source>
        <dbReference type="Proteomes" id="UP000887565"/>
    </source>
</evidence>
<dbReference type="Proteomes" id="UP000887565">
    <property type="component" value="Unplaced"/>
</dbReference>
<dbReference type="WBParaSite" id="nRc.2.0.1.t31187-RA">
    <property type="protein sequence ID" value="nRc.2.0.1.t31187-RA"/>
    <property type="gene ID" value="nRc.2.0.1.g31187"/>
</dbReference>
<name>A0A915JXW8_ROMCU</name>
<evidence type="ECO:0000313" key="2">
    <source>
        <dbReference type="WBParaSite" id="nRc.2.0.1.t31187-RA"/>
    </source>
</evidence>
<proteinExistence type="predicted"/>
<sequence length="76" mass="8777">MGLNRKDIFRLEITKLLNMSGRSNSLASLRYAFHFDYHTHALTANDQALMGHLRVIYLFFRRNGKEGIANNLKHSA</sequence>